<feature type="region of interest" description="Disordered" evidence="2">
    <location>
        <begin position="1"/>
        <end position="111"/>
    </location>
</feature>
<evidence type="ECO:0000256" key="2">
    <source>
        <dbReference type="SAM" id="MobiDB-lite"/>
    </source>
</evidence>
<accession>A0A0M2NLV2</accession>
<dbReference type="Proteomes" id="UP000034076">
    <property type="component" value="Unassembled WGS sequence"/>
</dbReference>
<evidence type="ECO:0008006" key="5">
    <source>
        <dbReference type="Google" id="ProtNLM"/>
    </source>
</evidence>
<evidence type="ECO:0000256" key="1">
    <source>
        <dbReference type="SAM" id="Coils"/>
    </source>
</evidence>
<feature type="compositionally biased region" description="Basic and acidic residues" evidence="2">
    <location>
        <begin position="67"/>
        <end position="111"/>
    </location>
</feature>
<feature type="compositionally biased region" description="Polar residues" evidence="2">
    <location>
        <begin position="286"/>
        <end position="299"/>
    </location>
</feature>
<feature type="coiled-coil region" evidence="1">
    <location>
        <begin position="189"/>
        <end position="226"/>
    </location>
</feature>
<reference evidence="3 4" key="1">
    <citation type="submission" date="2015-04" db="EMBL/GenBank/DDBJ databases">
        <title>Draft genome sequence of bacteremic isolate Catabacter hongkongensis type strain HKU16T.</title>
        <authorList>
            <person name="Lau S.K."/>
            <person name="Teng J.L."/>
            <person name="Huang Y."/>
            <person name="Curreem S.O."/>
            <person name="Tsui S.K."/>
            <person name="Woo P.C."/>
        </authorList>
    </citation>
    <scope>NUCLEOTIDE SEQUENCE [LARGE SCALE GENOMIC DNA]</scope>
    <source>
        <strain evidence="3 4">HKU16</strain>
    </source>
</reference>
<comment type="caution">
    <text evidence="3">The sequence shown here is derived from an EMBL/GenBank/DDBJ whole genome shotgun (WGS) entry which is preliminary data.</text>
</comment>
<keyword evidence="4" id="KW-1185">Reference proteome</keyword>
<protein>
    <recommendedName>
        <fullName evidence="5">DUF4355 domain-containing protein</fullName>
    </recommendedName>
</protein>
<organism evidence="3 4">
    <name type="scientific">Christensenella hongkongensis</name>
    <dbReference type="NCBI Taxonomy" id="270498"/>
    <lineage>
        <taxon>Bacteria</taxon>
        <taxon>Bacillati</taxon>
        <taxon>Bacillota</taxon>
        <taxon>Clostridia</taxon>
        <taxon>Christensenellales</taxon>
        <taxon>Christensenellaceae</taxon>
        <taxon>Christensenella</taxon>
    </lineage>
</organism>
<evidence type="ECO:0000313" key="3">
    <source>
        <dbReference type="EMBL" id="KKI51961.1"/>
    </source>
</evidence>
<dbReference type="STRING" id="270498.CHK_0538"/>
<feature type="compositionally biased region" description="Basic and acidic residues" evidence="2">
    <location>
        <begin position="13"/>
        <end position="22"/>
    </location>
</feature>
<evidence type="ECO:0000313" key="4">
    <source>
        <dbReference type="Proteomes" id="UP000034076"/>
    </source>
</evidence>
<dbReference type="AlphaFoldDB" id="A0A0M2NLV2"/>
<dbReference type="EMBL" id="LAYJ01000049">
    <property type="protein sequence ID" value="KKI51961.1"/>
    <property type="molecule type" value="Genomic_DNA"/>
</dbReference>
<feature type="region of interest" description="Disordered" evidence="2">
    <location>
        <begin position="272"/>
        <end position="311"/>
    </location>
</feature>
<proteinExistence type="predicted"/>
<name>A0A0M2NLV2_9FIRM</name>
<keyword evidence="1" id="KW-0175">Coiled coil</keyword>
<sequence>MKQAAPEGCFFHKKQEEMKMTDETNQETGFEEGFEDAFSVEDASETGQEEAMEEPESQQQESTPDAGMERRHDEGETGRETEGENPEEKQEEAPERFVVKHNGQELELSREELIANAQKGLDYDRIREDREALRNAREIQVLGRLARQNGMNREEYLQSIEANLQNAAIETREAAYLEQGIDPAAARRLAEAEVKAEMLETAVKTQEQERQERDSFEAKMKQDIEEFDRLYPDVKELPPEVIDEISSTGKTPAIAYGEYLLRQKEKEIMEKEAELERVRQEEKNKNTTPGSVKGNSNAQPDPFTAGFDMEL</sequence>
<gene>
    <name evidence="3" type="ORF">CHK_0538</name>
</gene>
<feature type="compositionally biased region" description="Basic and acidic residues" evidence="2">
    <location>
        <begin position="272"/>
        <end position="285"/>
    </location>
</feature>
<feature type="compositionally biased region" description="Acidic residues" evidence="2">
    <location>
        <begin position="29"/>
        <end position="56"/>
    </location>
</feature>